<dbReference type="InterPro" id="IPR036259">
    <property type="entry name" value="MFS_trans_sf"/>
</dbReference>
<keyword evidence="1" id="KW-1133">Transmembrane helix</keyword>
<keyword evidence="1" id="KW-0472">Membrane</keyword>
<protein>
    <submittedName>
        <fullName evidence="2">MFS permease protein</fullName>
    </submittedName>
</protein>
<comment type="caution">
    <text evidence="2">The sequence shown here is derived from an EMBL/GenBank/DDBJ whole genome shotgun (WGS) entry which is preliminary data.</text>
</comment>
<keyword evidence="1" id="KW-0812">Transmembrane</keyword>
<dbReference type="Proteomes" id="UP000255050">
    <property type="component" value="Unassembled WGS sequence"/>
</dbReference>
<proteinExistence type="predicted"/>
<evidence type="ECO:0000313" key="2">
    <source>
        <dbReference type="EMBL" id="STR40024.1"/>
    </source>
</evidence>
<feature type="transmembrane region" description="Helical" evidence="1">
    <location>
        <begin position="12"/>
        <end position="32"/>
    </location>
</feature>
<evidence type="ECO:0000256" key="1">
    <source>
        <dbReference type="SAM" id="Phobius"/>
    </source>
</evidence>
<organism evidence="2 3">
    <name type="scientific">Klebsiella michiganensis</name>
    <dbReference type="NCBI Taxonomy" id="1134687"/>
    <lineage>
        <taxon>Bacteria</taxon>
        <taxon>Pseudomonadati</taxon>
        <taxon>Pseudomonadota</taxon>
        <taxon>Gammaproteobacteria</taxon>
        <taxon>Enterobacterales</taxon>
        <taxon>Enterobacteriaceae</taxon>
        <taxon>Klebsiella/Raoultella group</taxon>
        <taxon>Klebsiella</taxon>
    </lineage>
</organism>
<dbReference type="EMBL" id="UGJR01000002">
    <property type="protein sequence ID" value="STR40024.1"/>
    <property type="molecule type" value="Genomic_DNA"/>
</dbReference>
<evidence type="ECO:0000313" key="3">
    <source>
        <dbReference type="Proteomes" id="UP000255050"/>
    </source>
</evidence>
<gene>
    <name evidence="2" type="ORF">NCTC11694_01171</name>
</gene>
<dbReference type="AlphaFoldDB" id="A0A7H4LV48"/>
<sequence length="55" mass="5716">MTPTPLTSRAAGWVIFILALGAGFSVASIYYAQPLLPLMGANLHLSVEGMGLVPT</sequence>
<name>A0A7H4LV48_9ENTR</name>
<reference evidence="2 3" key="1">
    <citation type="submission" date="2018-06" db="EMBL/GenBank/DDBJ databases">
        <authorList>
            <consortium name="Pathogen Informatics"/>
            <person name="Doyle S."/>
        </authorList>
    </citation>
    <scope>NUCLEOTIDE SEQUENCE [LARGE SCALE GENOMIC DNA]</scope>
    <source>
        <strain evidence="2 3">NCTC11694</strain>
    </source>
</reference>
<dbReference type="SUPFAM" id="SSF103473">
    <property type="entry name" value="MFS general substrate transporter"/>
    <property type="match status" value="1"/>
</dbReference>
<accession>A0A7H4LV48</accession>